<feature type="transmembrane region" description="Helical" evidence="1">
    <location>
        <begin position="38"/>
        <end position="59"/>
    </location>
</feature>
<dbReference type="RefSeq" id="WP_344199280.1">
    <property type="nucleotide sequence ID" value="NZ_BAAAND010000012.1"/>
</dbReference>
<keyword evidence="1" id="KW-0472">Membrane</keyword>
<dbReference type="Proteomes" id="UP001500190">
    <property type="component" value="Unassembled WGS sequence"/>
</dbReference>
<keyword evidence="3" id="KW-1185">Reference proteome</keyword>
<gene>
    <name evidence="2" type="ORF">GCM10009742_69600</name>
</gene>
<name>A0ABP4QER5_9ACTN</name>
<feature type="transmembrane region" description="Helical" evidence="1">
    <location>
        <begin position="71"/>
        <end position="93"/>
    </location>
</feature>
<evidence type="ECO:0000313" key="2">
    <source>
        <dbReference type="EMBL" id="GAA1609185.1"/>
    </source>
</evidence>
<evidence type="ECO:0008006" key="4">
    <source>
        <dbReference type="Google" id="ProtNLM"/>
    </source>
</evidence>
<reference evidence="3" key="1">
    <citation type="journal article" date="2019" name="Int. J. Syst. Evol. Microbiol.">
        <title>The Global Catalogue of Microorganisms (GCM) 10K type strain sequencing project: providing services to taxonomists for standard genome sequencing and annotation.</title>
        <authorList>
            <consortium name="The Broad Institute Genomics Platform"/>
            <consortium name="The Broad Institute Genome Sequencing Center for Infectious Disease"/>
            <person name="Wu L."/>
            <person name="Ma J."/>
        </authorList>
    </citation>
    <scope>NUCLEOTIDE SEQUENCE [LARGE SCALE GENOMIC DNA]</scope>
    <source>
        <strain evidence="3">JCM 14304</strain>
    </source>
</reference>
<evidence type="ECO:0000256" key="1">
    <source>
        <dbReference type="SAM" id="Phobius"/>
    </source>
</evidence>
<dbReference type="EMBL" id="BAAAND010000012">
    <property type="protein sequence ID" value="GAA1609185.1"/>
    <property type="molecule type" value="Genomic_DNA"/>
</dbReference>
<evidence type="ECO:0000313" key="3">
    <source>
        <dbReference type="Proteomes" id="UP001500190"/>
    </source>
</evidence>
<keyword evidence="1" id="KW-1133">Transmembrane helix</keyword>
<keyword evidence="1" id="KW-0812">Transmembrane</keyword>
<feature type="transmembrane region" description="Helical" evidence="1">
    <location>
        <begin position="7"/>
        <end position="26"/>
    </location>
</feature>
<comment type="caution">
    <text evidence="2">The sequence shown here is derived from an EMBL/GenBank/DDBJ whole genome shotgun (WGS) entry which is preliminary data.</text>
</comment>
<sequence>MPKLKLGAAFYGLAAIATTVTVVLMLVRQGPWADVHGWVFGALVAVVALSAVFLAVGAVTRRGLIADDGPWICRHGWAVLVGVTVLGFVLTLLTDADIPWLPTSPAVFIPHWIRRLQEKYWEGRVEAEVQAVRERNAAVFRAEPGGEPRSGS</sequence>
<organism evidence="2 3">
    <name type="scientific">Kribbella karoonensis</name>
    <dbReference type="NCBI Taxonomy" id="324851"/>
    <lineage>
        <taxon>Bacteria</taxon>
        <taxon>Bacillati</taxon>
        <taxon>Actinomycetota</taxon>
        <taxon>Actinomycetes</taxon>
        <taxon>Propionibacteriales</taxon>
        <taxon>Kribbellaceae</taxon>
        <taxon>Kribbella</taxon>
    </lineage>
</organism>
<protein>
    <recommendedName>
        <fullName evidence="4">MFS transporter</fullName>
    </recommendedName>
</protein>
<proteinExistence type="predicted"/>
<accession>A0ABP4QER5</accession>